<sequence>MTNLSPVTIDRLIEAMRGFDVELEKVGDEDSGVAAANLNDIPVTFAVLGSVFIVRADVVTEQTLNDADPTLYLAANQVNSISFGARATIVDRAENLIVRTERDVPIAAGMNDEQLAASVRGAVDAVLTAHDGIKATADDLAELRKQVEAELDAADEQ</sequence>
<dbReference type="Proteomes" id="UP000031524">
    <property type="component" value="Chromosome"/>
</dbReference>
<dbReference type="HOGENOM" id="CLU_136079_0_0_11"/>
<dbReference type="RefSeq" id="WP_040085935.1">
    <property type="nucleotide sequence ID" value="NZ_BCSU01000006.1"/>
</dbReference>
<keyword evidence="2" id="KW-1185">Reference proteome</keyword>
<proteinExistence type="predicted"/>
<gene>
    <name evidence="1" type="ORF">B842_07200</name>
</gene>
<dbReference type="KEGG" id="chm:B842_07200"/>
<reference evidence="1 2" key="1">
    <citation type="submission" date="2013-04" db="EMBL/GenBank/DDBJ databases">
        <title>Complete genome sequence of Corynebacterium humireducens DSM 45392(T), isolated from a wastewater-fed microbial fuel cell.</title>
        <authorList>
            <person name="Ruckert C."/>
            <person name="Albersmeier A."/>
            <person name="Kalinowski J."/>
        </authorList>
    </citation>
    <scope>NUCLEOTIDE SEQUENCE [LARGE SCALE GENOMIC DNA]</scope>
    <source>
        <strain evidence="2">MFC-5</strain>
    </source>
</reference>
<accession>A0A0B5DC01</accession>
<dbReference type="AlphaFoldDB" id="A0A0B5DC01"/>
<dbReference type="Pfam" id="PF10722">
    <property type="entry name" value="YbjN"/>
    <property type="match status" value="1"/>
</dbReference>
<name>A0A0B5DC01_9CORY</name>
<dbReference type="STRING" id="1223515.B842_07200"/>
<dbReference type="OrthoDB" id="4423019at2"/>
<organism evidence="1 2">
    <name type="scientific">Corynebacterium humireducens NBRC 106098 = DSM 45392</name>
    <dbReference type="NCBI Taxonomy" id="1223515"/>
    <lineage>
        <taxon>Bacteria</taxon>
        <taxon>Bacillati</taxon>
        <taxon>Actinomycetota</taxon>
        <taxon>Actinomycetes</taxon>
        <taxon>Mycobacteriales</taxon>
        <taxon>Corynebacteriaceae</taxon>
        <taxon>Corynebacterium</taxon>
    </lineage>
</organism>
<protein>
    <recommendedName>
        <fullName evidence="3">YbjN domain-containing protein</fullName>
    </recommendedName>
</protein>
<evidence type="ECO:0008006" key="3">
    <source>
        <dbReference type="Google" id="ProtNLM"/>
    </source>
</evidence>
<dbReference type="InterPro" id="IPR019660">
    <property type="entry name" value="Put_sensory_transdc_reg_YbjN"/>
</dbReference>
<evidence type="ECO:0000313" key="2">
    <source>
        <dbReference type="Proteomes" id="UP000031524"/>
    </source>
</evidence>
<evidence type="ECO:0000313" key="1">
    <source>
        <dbReference type="EMBL" id="AJE33289.1"/>
    </source>
</evidence>
<dbReference type="EMBL" id="CP005286">
    <property type="protein sequence ID" value="AJE33289.1"/>
    <property type="molecule type" value="Genomic_DNA"/>
</dbReference>